<protein>
    <recommendedName>
        <fullName evidence="3">cytochrome-c oxidase</fullName>
        <ecNumber evidence="3">7.1.1.9</ecNumber>
    </recommendedName>
    <alternativeName>
        <fullName evidence="16">Cytochrome aa3 subunit 2</fullName>
    </alternativeName>
</protein>
<dbReference type="NCBIfam" id="TIGR02866">
    <property type="entry name" value="CoxB"/>
    <property type="match status" value="1"/>
</dbReference>
<evidence type="ECO:0000256" key="15">
    <source>
        <dbReference type="ARBA" id="ARBA00024688"/>
    </source>
</evidence>
<comment type="subcellular location">
    <subcellularLocation>
        <location evidence="1">Membrane</location>
        <topology evidence="1">Multi-pass membrane protein</topology>
    </subcellularLocation>
</comment>
<comment type="function">
    <text evidence="15">Subunits I and II form the functional core of the enzyme complex. Electrons originating in cytochrome c are transferred via heme a and Cu(A) to the binuclear center formed by heme a3 and Cu(B).</text>
</comment>
<keyword evidence="9" id="KW-1278">Translocase</keyword>
<comment type="similarity">
    <text evidence="2">Belongs to the cytochrome c oxidase subunit 2 family.</text>
</comment>
<dbReference type="GO" id="GO:0005507">
    <property type="term" value="F:copper ion binding"/>
    <property type="evidence" value="ECO:0007669"/>
    <property type="project" value="InterPro"/>
</dbReference>
<keyword evidence="11 18" id="KW-1133">Transmembrane helix</keyword>
<dbReference type="GO" id="GO:0004129">
    <property type="term" value="F:cytochrome-c oxidase activity"/>
    <property type="evidence" value="ECO:0007669"/>
    <property type="project" value="UniProtKB-EC"/>
</dbReference>
<evidence type="ECO:0000256" key="3">
    <source>
        <dbReference type="ARBA" id="ARBA00012949"/>
    </source>
</evidence>
<dbReference type="Proteomes" id="UP001161325">
    <property type="component" value="Unassembled WGS sequence"/>
</dbReference>
<dbReference type="Pfam" id="PF00034">
    <property type="entry name" value="Cytochrom_C"/>
    <property type="match status" value="1"/>
</dbReference>
<accession>A0AA37PZL7</accession>
<keyword evidence="8 17" id="KW-0479">Metal-binding</keyword>
<feature type="transmembrane region" description="Helical" evidence="18">
    <location>
        <begin position="18"/>
        <end position="41"/>
    </location>
</feature>
<dbReference type="SUPFAM" id="SSF49503">
    <property type="entry name" value="Cupredoxins"/>
    <property type="match status" value="1"/>
</dbReference>
<evidence type="ECO:0000259" key="20">
    <source>
        <dbReference type="PROSITE" id="PS51007"/>
    </source>
</evidence>
<keyword evidence="6" id="KW-0679">Respiratory chain</keyword>
<gene>
    <name evidence="21" type="ORF">rosag_04280</name>
</gene>
<evidence type="ECO:0000259" key="19">
    <source>
        <dbReference type="PROSITE" id="PS50857"/>
    </source>
</evidence>
<keyword evidence="7 18" id="KW-0812">Transmembrane</keyword>
<dbReference type="InterPro" id="IPR034236">
    <property type="entry name" value="CuRO_CcO_Caa3_II"/>
</dbReference>
<evidence type="ECO:0000313" key="22">
    <source>
        <dbReference type="Proteomes" id="UP001161325"/>
    </source>
</evidence>
<evidence type="ECO:0000256" key="2">
    <source>
        <dbReference type="ARBA" id="ARBA00007866"/>
    </source>
</evidence>
<dbReference type="SUPFAM" id="SSF46626">
    <property type="entry name" value="Cytochrome c"/>
    <property type="match status" value="1"/>
</dbReference>
<organism evidence="21 22">
    <name type="scientific">Roseisolibacter agri</name>
    <dbReference type="NCBI Taxonomy" id="2014610"/>
    <lineage>
        <taxon>Bacteria</taxon>
        <taxon>Pseudomonadati</taxon>
        <taxon>Gemmatimonadota</taxon>
        <taxon>Gemmatimonadia</taxon>
        <taxon>Gemmatimonadales</taxon>
        <taxon>Gemmatimonadaceae</taxon>
        <taxon>Roseisolibacter</taxon>
    </lineage>
</organism>
<name>A0AA37PZL7_9BACT</name>
<dbReference type="CDD" id="cd04213">
    <property type="entry name" value="CuRO_CcO_Caa3_II"/>
    <property type="match status" value="1"/>
</dbReference>
<dbReference type="Pfam" id="PF00116">
    <property type="entry name" value="COX2"/>
    <property type="match status" value="1"/>
</dbReference>
<dbReference type="PROSITE" id="PS51007">
    <property type="entry name" value="CYTC"/>
    <property type="match status" value="1"/>
</dbReference>
<feature type="transmembrane region" description="Helical" evidence="18">
    <location>
        <begin position="66"/>
        <end position="84"/>
    </location>
</feature>
<dbReference type="InterPro" id="IPR009056">
    <property type="entry name" value="Cyt_c-like_dom"/>
</dbReference>
<evidence type="ECO:0000256" key="7">
    <source>
        <dbReference type="ARBA" id="ARBA00022692"/>
    </source>
</evidence>
<dbReference type="InterPro" id="IPR045187">
    <property type="entry name" value="CcO_II"/>
</dbReference>
<dbReference type="PANTHER" id="PTHR22888">
    <property type="entry name" value="CYTOCHROME C OXIDASE, SUBUNIT II"/>
    <property type="match status" value="1"/>
</dbReference>
<dbReference type="PROSITE" id="PS50857">
    <property type="entry name" value="COX2_CUA"/>
    <property type="match status" value="1"/>
</dbReference>
<evidence type="ECO:0000256" key="12">
    <source>
        <dbReference type="ARBA" id="ARBA00023004"/>
    </source>
</evidence>
<dbReference type="Gene3D" id="2.60.40.420">
    <property type="entry name" value="Cupredoxins - blue copper proteins"/>
    <property type="match status" value="1"/>
</dbReference>
<sequence>MQGALDAAGPQAAHIARLWWIALGVSAVVYALTMAALFVAVTHRKRAPAVPTIEPAPDAERRGRRWVGAAVGATIVVLFAFLFADLVTTRALAAIERPREMLTVRVTGMQWWWRVEYRDTVSARTVTTANEIHVPVGRPVLLELESGDVIHSIWIPTLHGKRDLVPGQRNVLTVQADRPGIYRGECAEFCGHQHAKMALVVVAEPEAQFRAWYAAQHAEARPPADSLQLAGQQVFMSKACAVCHQIRGTPAGGRVAPDLTHLASRRSLAAGTLPNTRGHLAGWIIDPQSLKPGTRMPANEMRPDELRALLAYLESLR</sequence>
<dbReference type="GO" id="GO:0020037">
    <property type="term" value="F:heme binding"/>
    <property type="evidence" value="ECO:0007669"/>
    <property type="project" value="InterPro"/>
</dbReference>
<evidence type="ECO:0000313" key="21">
    <source>
        <dbReference type="EMBL" id="GLC23915.1"/>
    </source>
</evidence>
<evidence type="ECO:0000256" key="5">
    <source>
        <dbReference type="ARBA" id="ARBA00022617"/>
    </source>
</evidence>
<keyword evidence="4" id="KW-0813">Transport</keyword>
<keyword evidence="14 18" id="KW-0472">Membrane</keyword>
<dbReference type="GO" id="GO:0042773">
    <property type="term" value="P:ATP synthesis coupled electron transport"/>
    <property type="evidence" value="ECO:0007669"/>
    <property type="project" value="TreeGrafter"/>
</dbReference>
<feature type="domain" description="Cytochrome oxidase subunit II copper A binding" evidence="19">
    <location>
        <begin position="99"/>
        <end position="215"/>
    </location>
</feature>
<dbReference type="InterPro" id="IPR001505">
    <property type="entry name" value="Copper_CuA"/>
</dbReference>
<comment type="caution">
    <text evidence="21">The sequence shown here is derived from an EMBL/GenBank/DDBJ whole genome shotgun (WGS) entry which is preliminary data.</text>
</comment>
<evidence type="ECO:0000256" key="17">
    <source>
        <dbReference type="PROSITE-ProRule" id="PRU00433"/>
    </source>
</evidence>
<dbReference type="AlphaFoldDB" id="A0AA37PZL7"/>
<evidence type="ECO:0000256" key="11">
    <source>
        <dbReference type="ARBA" id="ARBA00022989"/>
    </source>
</evidence>
<evidence type="ECO:0000256" key="13">
    <source>
        <dbReference type="ARBA" id="ARBA00023008"/>
    </source>
</evidence>
<evidence type="ECO:0000256" key="6">
    <source>
        <dbReference type="ARBA" id="ARBA00022660"/>
    </source>
</evidence>
<dbReference type="EC" id="7.1.1.9" evidence="3"/>
<evidence type="ECO:0000256" key="1">
    <source>
        <dbReference type="ARBA" id="ARBA00004141"/>
    </source>
</evidence>
<evidence type="ECO:0000256" key="4">
    <source>
        <dbReference type="ARBA" id="ARBA00022448"/>
    </source>
</evidence>
<dbReference type="PROSITE" id="PS00078">
    <property type="entry name" value="COX2"/>
    <property type="match status" value="1"/>
</dbReference>
<evidence type="ECO:0000256" key="14">
    <source>
        <dbReference type="ARBA" id="ARBA00023136"/>
    </source>
</evidence>
<dbReference type="InterPro" id="IPR036257">
    <property type="entry name" value="Cyt_c_oxidase_su2_TM_sf"/>
</dbReference>
<keyword evidence="10" id="KW-0249">Electron transport</keyword>
<feature type="domain" description="Cytochrome c" evidence="20">
    <location>
        <begin position="226"/>
        <end position="317"/>
    </location>
</feature>
<dbReference type="InterPro" id="IPR014222">
    <property type="entry name" value="Cyt_c_oxidase_su2"/>
</dbReference>
<keyword evidence="22" id="KW-1185">Reference proteome</keyword>
<dbReference type="GO" id="GO:0016491">
    <property type="term" value="F:oxidoreductase activity"/>
    <property type="evidence" value="ECO:0007669"/>
    <property type="project" value="InterPro"/>
</dbReference>
<keyword evidence="12 17" id="KW-0408">Iron</keyword>
<evidence type="ECO:0000256" key="10">
    <source>
        <dbReference type="ARBA" id="ARBA00022982"/>
    </source>
</evidence>
<dbReference type="GO" id="GO:0016020">
    <property type="term" value="C:membrane"/>
    <property type="evidence" value="ECO:0007669"/>
    <property type="project" value="UniProtKB-SubCell"/>
</dbReference>
<keyword evidence="5 17" id="KW-0349">Heme</keyword>
<keyword evidence="13" id="KW-0186">Copper</keyword>
<dbReference type="RefSeq" id="WP_284348361.1">
    <property type="nucleotide sequence ID" value="NZ_BRXS01000001.1"/>
</dbReference>
<dbReference type="EMBL" id="BRXS01000001">
    <property type="protein sequence ID" value="GLC23915.1"/>
    <property type="molecule type" value="Genomic_DNA"/>
</dbReference>
<reference evidence="21" key="1">
    <citation type="submission" date="2022-08" db="EMBL/GenBank/DDBJ databases">
        <title>Draft genome sequencing of Roseisolibacter agri AW1220.</title>
        <authorList>
            <person name="Tobiishi Y."/>
            <person name="Tonouchi A."/>
        </authorList>
    </citation>
    <scope>NUCLEOTIDE SEQUENCE</scope>
    <source>
        <strain evidence="21">AW1220</strain>
    </source>
</reference>
<evidence type="ECO:0000256" key="18">
    <source>
        <dbReference type="SAM" id="Phobius"/>
    </source>
</evidence>
<evidence type="ECO:0000256" key="8">
    <source>
        <dbReference type="ARBA" id="ARBA00022723"/>
    </source>
</evidence>
<dbReference type="InterPro" id="IPR008972">
    <property type="entry name" value="Cupredoxin"/>
</dbReference>
<dbReference type="PANTHER" id="PTHR22888:SF9">
    <property type="entry name" value="CYTOCHROME C OXIDASE SUBUNIT 2"/>
    <property type="match status" value="1"/>
</dbReference>
<dbReference type="Gene3D" id="1.10.287.90">
    <property type="match status" value="1"/>
</dbReference>
<dbReference type="InterPro" id="IPR002429">
    <property type="entry name" value="CcO_II-like_C"/>
</dbReference>
<proteinExistence type="inferred from homology"/>
<evidence type="ECO:0000256" key="16">
    <source>
        <dbReference type="ARBA" id="ARBA00031399"/>
    </source>
</evidence>
<dbReference type="InterPro" id="IPR036909">
    <property type="entry name" value="Cyt_c-like_dom_sf"/>
</dbReference>
<evidence type="ECO:0000256" key="9">
    <source>
        <dbReference type="ARBA" id="ARBA00022967"/>
    </source>
</evidence>